<evidence type="ECO:0000256" key="1">
    <source>
        <dbReference type="SAM" id="MobiDB-lite"/>
    </source>
</evidence>
<accession>W3XGT4</accession>
<dbReference type="OrthoDB" id="5343383at2759"/>
<dbReference type="InParanoid" id="W3XGT4"/>
<dbReference type="AlphaFoldDB" id="W3XGT4"/>
<dbReference type="HOGENOM" id="CLU_906437_0_0_1"/>
<reference evidence="3" key="1">
    <citation type="journal article" date="2015" name="BMC Genomics">
        <title>Genomic and transcriptomic analysis of the endophytic fungus Pestalotiopsis fici reveals its lifestyle and high potential for synthesis of natural products.</title>
        <authorList>
            <person name="Wang X."/>
            <person name="Zhang X."/>
            <person name="Liu L."/>
            <person name="Xiang M."/>
            <person name="Wang W."/>
            <person name="Sun X."/>
            <person name="Che Y."/>
            <person name="Guo L."/>
            <person name="Liu G."/>
            <person name="Guo L."/>
            <person name="Wang C."/>
            <person name="Yin W.B."/>
            <person name="Stadler M."/>
            <person name="Zhang X."/>
            <person name="Liu X."/>
        </authorList>
    </citation>
    <scope>NUCLEOTIDE SEQUENCE [LARGE SCALE GENOMIC DNA]</scope>
    <source>
        <strain evidence="3">W106-1 / CGMCC3.15140</strain>
    </source>
</reference>
<dbReference type="GeneID" id="19268263"/>
<keyword evidence="3" id="KW-1185">Reference proteome</keyword>
<sequence>MPRDAHTTALAQAVRQFYQAATKPPYIDADAILEPPPDGWPGVNAEILRARGRSDHVIELLRHLPYLRQPSQAGRRWMLSPTTLAIDYSSGGVYGEDMEERQPTPPHCIWLTAHAGRDGTDLLLDTETNSITEWSMLEDYLMIPYAEYEDLPKQDKWMAYPTMPAAAFFDLWRRRWAKLVWLPVPSSKSPFSALWWHRALPQSDAEASILESDDEYEYDEDDSDSDSGGGDDEADNFNLSDDEVNTLIDDAGRPSIDAPSPSLPWIEHDEEDGGDDTVGPISSKAQVSHDYFIPLNPVAFIQVHRIC</sequence>
<gene>
    <name evidence="2" type="ORF">PFICI_03250</name>
</gene>
<organism evidence="2 3">
    <name type="scientific">Pestalotiopsis fici (strain W106-1 / CGMCC3.15140)</name>
    <dbReference type="NCBI Taxonomy" id="1229662"/>
    <lineage>
        <taxon>Eukaryota</taxon>
        <taxon>Fungi</taxon>
        <taxon>Dikarya</taxon>
        <taxon>Ascomycota</taxon>
        <taxon>Pezizomycotina</taxon>
        <taxon>Sordariomycetes</taxon>
        <taxon>Xylariomycetidae</taxon>
        <taxon>Amphisphaeriales</taxon>
        <taxon>Sporocadaceae</taxon>
        <taxon>Pestalotiopsis</taxon>
    </lineage>
</organism>
<dbReference type="RefSeq" id="XP_007830022.1">
    <property type="nucleotide sequence ID" value="XM_007831831.1"/>
</dbReference>
<name>W3XGT4_PESFW</name>
<dbReference type="OMA" id="CAKPRDI"/>
<dbReference type="EMBL" id="KI912110">
    <property type="protein sequence ID" value="ETS85225.1"/>
    <property type="molecule type" value="Genomic_DNA"/>
</dbReference>
<evidence type="ECO:0000313" key="3">
    <source>
        <dbReference type="Proteomes" id="UP000030651"/>
    </source>
</evidence>
<protein>
    <submittedName>
        <fullName evidence="2">Uncharacterized protein</fullName>
    </submittedName>
</protein>
<evidence type="ECO:0000313" key="2">
    <source>
        <dbReference type="EMBL" id="ETS85225.1"/>
    </source>
</evidence>
<dbReference type="KEGG" id="pfy:PFICI_03250"/>
<feature type="compositionally biased region" description="Acidic residues" evidence="1">
    <location>
        <begin position="214"/>
        <end position="244"/>
    </location>
</feature>
<proteinExistence type="predicted"/>
<feature type="region of interest" description="Disordered" evidence="1">
    <location>
        <begin position="214"/>
        <end position="279"/>
    </location>
</feature>
<dbReference type="eggNOG" id="ENOG502SRWU">
    <property type="taxonomic scope" value="Eukaryota"/>
</dbReference>
<dbReference type="Proteomes" id="UP000030651">
    <property type="component" value="Unassembled WGS sequence"/>
</dbReference>